<organism evidence="1 2">
    <name type="scientific">Candidatus Buchananbacteria bacterium RIFCSPHIGHO2_01_FULL_46_12</name>
    <dbReference type="NCBI Taxonomy" id="1797536"/>
    <lineage>
        <taxon>Bacteria</taxon>
        <taxon>Candidatus Buchananiibacteriota</taxon>
    </lineage>
</organism>
<evidence type="ECO:0000313" key="2">
    <source>
        <dbReference type="Proteomes" id="UP000178432"/>
    </source>
</evidence>
<gene>
    <name evidence="1" type="ORF">A2663_00955</name>
</gene>
<protein>
    <submittedName>
        <fullName evidence="1">Uncharacterized protein</fullName>
    </submittedName>
</protein>
<accession>A0A1G1Y105</accession>
<evidence type="ECO:0000313" key="1">
    <source>
        <dbReference type="EMBL" id="OGY45978.1"/>
    </source>
</evidence>
<dbReference type="Proteomes" id="UP000178432">
    <property type="component" value="Unassembled WGS sequence"/>
</dbReference>
<dbReference type="AlphaFoldDB" id="A0A1G1Y105"/>
<sequence>MSRVLTLEFFYNVCYHEFMKKSSIKPIFFLAGLALFLGNFFIASQAQAALELIKAQGQSAVYYLDSRSVRHTFPNDSTFKSWYGGSFSKVVAISAELMKTYPLGKNITIRPGTHLVKITSAPQVYAVEQGGVLREITDESIAEAIYGEDWQKKVVDVPDVFFENYLIGAPLNHDYLVPGSVLLQDKTTKKYYYKTDDVIRPFESAQAVSANNFKLSDALVSGQSFYVRERPIAAWDKNIFNPTAEPWQDRRDCENKKLKAAVIFLADKEYSGPEIEAIQKIKEKIFSRFAEATDNLSGLDVSYPTIIQLNDGYLLNKKIDGTTEIKNEVINTFFDNNPDEFDFIFLWSNFKLPSEDTSEIAHFAAVTNKLEGNGRQILDRAAVYGSQGKLKGIITLGNINKYHPETGAGLNEALNIVMHEVLHQWSAYVGFGLADGRISQDLLRPDDLSHWNYYAGFISPVGGSGWQNNGDGTFTSALSQMADANLRNYSKLDLYLMGLIPYQLMAPVSYIAPKVPGALGNTLEAMARTVTIEQIIKVNGKVQCGLD</sequence>
<proteinExistence type="predicted"/>
<name>A0A1G1Y105_9BACT</name>
<dbReference type="EMBL" id="MHIF01000067">
    <property type="protein sequence ID" value="OGY45978.1"/>
    <property type="molecule type" value="Genomic_DNA"/>
</dbReference>
<reference evidence="1 2" key="1">
    <citation type="journal article" date="2016" name="Nat. Commun.">
        <title>Thousands of microbial genomes shed light on interconnected biogeochemical processes in an aquifer system.</title>
        <authorList>
            <person name="Anantharaman K."/>
            <person name="Brown C.T."/>
            <person name="Hug L.A."/>
            <person name="Sharon I."/>
            <person name="Castelle C.J."/>
            <person name="Probst A.J."/>
            <person name="Thomas B.C."/>
            <person name="Singh A."/>
            <person name="Wilkins M.J."/>
            <person name="Karaoz U."/>
            <person name="Brodie E.L."/>
            <person name="Williams K.H."/>
            <person name="Hubbard S.S."/>
            <person name="Banfield J.F."/>
        </authorList>
    </citation>
    <scope>NUCLEOTIDE SEQUENCE [LARGE SCALE GENOMIC DNA]</scope>
</reference>
<comment type="caution">
    <text evidence="1">The sequence shown here is derived from an EMBL/GenBank/DDBJ whole genome shotgun (WGS) entry which is preliminary data.</text>
</comment>